<dbReference type="InterPro" id="IPR037238">
    <property type="entry name" value="YbiA-like_sf"/>
</dbReference>
<comment type="catalytic activity">
    <reaction evidence="1">
        <text>5-amino-6-(5-phospho-D-ribosylamino)uracil + H2O = 5,6-diaminouracil + D-ribose 5-phosphate</text>
        <dbReference type="Rhea" id="RHEA:55020"/>
        <dbReference type="ChEBI" id="CHEBI:15377"/>
        <dbReference type="ChEBI" id="CHEBI:46252"/>
        <dbReference type="ChEBI" id="CHEBI:58453"/>
        <dbReference type="ChEBI" id="CHEBI:78346"/>
    </reaction>
</comment>
<accession>A0AAU6Q865</accession>
<feature type="domain" description="NADAR" evidence="3">
    <location>
        <begin position="227"/>
        <end position="347"/>
    </location>
</feature>
<proteinExistence type="predicted"/>
<comment type="catalytic activity">
    <reaction evidence="2">
        <text>2,5-diamino-6-hydroxy-4-(5-phosphoribosylamino)-pyrimidine + H2O = 2,5,6-triamino-4-hydroxypyrimidine + D-ribose 5-phosphate</text>
        <dbReference type="Rhea" id="RHEA:23436"/>
        <dbReference type="ChEBI" id="CHEBI:15377"/>
        <dbReference type="ChEBI" id="CHEBI:58614"/>
        <dbReference type="ChEBI" id="CHEBI:78346"/>
        <dbReference type="ChEBI" id="CHEBI:137796"/>
    </reaction>
</comment>
<dbReference type="AlphaFoldDB" id="A0AAU6Q865"/>
<dbReference type="Gene3D" id="1.10.357.40">
    <property type="entry name" value="YbiA-like"/>
    <property type="match status" value="1"/>
</dbReference>
<organism evidence="4">
    <name type="scientific">Deinococcus sp. VB142</name>
    <dbReference type="NCBI Taxonomy" id="3112952"/>
    <lineage>
        <taxon>Bacteria</taxon>
        <taxon>Thermotogati</taxon>
        <taxon>Deinococcota</taxon>
        <taxon>Deinococci</taxon>
        <taxon>Deinococcales</taxon>
        <taxon>Deinococcaceae</taxon>
        <taxon>Deinococcus</taxon>
    </lineage>
</organism>
<name>A0AAU6Q865_9DEIO</name>
<dbReference type="SUPFAM" id="SSF102405">
    <property type="entry name" value="MCP/YpsA-like"/>
    <property type="match status" value="1"/>
</dbReference>
<dbReference type="Gene3D" id="3.40.50.450">
    <property type="match status" value="1"/>
</dbReference>
<dbReference type="RefSeq" id="WP_339098006.1">
    <property type="nucleotide sequence ID" value="NZ_CP149783.1"/>
</dbReference>
<sequence length="347" mass="39474">MTTNIRELPVLSAFRQNGQSLSPDHPWSAQKTLAATYSRIHAATGARPQHIPEYYERKNSFHVLAWIAELGLREARTEVLEEGGADGWDQAIGHAARNLGIVRVLNVPFNGQHLRWKPWVVERYADLMETADVAYAVADPDRDDRKAVVAALMDRNVEMLRWGGKLVLAFNPPHREHEGGTAACIREAKKRGLKIRNLYPMWEKYLAGELRVIHEVKGTELSNMEVLDKPIRMGGLEFYSVEHFYQAAKTRDPEQRKLIQEAPTPYKACELGRKVQPREDWDDIRLEVMEAGLRKKFAQPRLAAALAATGDALILEGNTWNDTFWGVSRNNGRNHLGRLLMQIRSEL</sequence>
<dbReference type="SUPFAM" id="SSF143990">
    <property type="entry name" value="YbiA-like"/>
    <property type="match status" value="1"/>
</dbReference>
<evidence type="ECO:0000256" key="2">
    <source>
        <dbReference type="ARBA" id="ARBA00000751"/>
    </source>
</evidence>
<evidence type="ECO:0000259" key="3">
    <source>
        <dbReference type="Pfam" id="PF08719"/>
    </source>
</evidence>
<evidence type="ECO:0000313" key="4">
    <source>
        <dbReference type="EMBL" id="WYF46543.1"/>
    </source>
</evidence>
<dbReference type="Pfam" id="PF08719">
    <property type="entry name" value="NADAR"/>
    <property type="match status" value="1"/>
</dbReference>
<dbReference type="CDD" id="cd15457">
    <property type="entry name" value="NADAR"/>
    <property type="match status" value="1"/>
</dbReference>
<evidence type="ECO:0000256" key="1">
    <source>
        <dbReference type="ARBA" id="ARBA00000022"/>
    </source>
</evidence>
<gene>
    <name evidence="4" type="ORF">WDJ50_15960</name>
</gene>
<reference evidence="4" key="1">
    <citation type="submission" date="2024-03" db="EMBL/GenBank/DDBJ databases">
        <title>Deinococcus weizhi sp. nov., isolated from human skin.</title>
        <authorList>
            <person name="Wei Z."/>
            <person name="Tian F."/>
            <person name="Yang C."/>
            <person name="Xin L.T."/>
            <person name="Wen Z.J."/>
            <person name="Lan K.C."/>
            <person name="Yu L."/>
            <person name="Zhe W."/>
            <person name="Dan F.D."/>
            <person name="Jun W."/>
            <person name="Rui Z."/>
            <person name="Yong X.J."/>
            <person name="Ting Y."/>
            <person name="Wei X."/>
            <person name="Xu Z.G."/>
            <person name="Xin Z."/>
            <person name="Dong F.G."/>
            <person name="Ni X.M."/>
            <person name="Zheng M.G."/>
            <person name="Chun Y."/>
            <person name="Qian W.X."/>
        </authorList>
    </citation>
    <scope>NUCLEOTIDE SEQUENCE</scope>
    <source>
        <strain evidence="4">VB142</strain>
    </source>
</reference>
<dbReference type="InterPro" id="IPR012816">
    <property type="entry name" value="NADAR"/>
</dbReference>
<protein>
    <submittedName>
        <fullName evidence="4">NADAR family protein</fullName>
    </submittedName>
</protein>
<dbReference type="EMBL" id="CP149783">
    <property type="protein sequence ID" value="WYF46543.1"/>
    <property type="molecule type" value="Genomic_DNA"/>
</dbReference>